<evidence type="ECO:0000313" key="1">
    <source>
        <dbReference type="EMBL" id="CDW87838.1"/>
    </source>
</evidence>
<dbReference type="AlphaFoldDB" id="A0A078B2V3"/>
<proteinExistence type="predicted"/>
<dbReference type="InParanoid" id="A0A078B2V3"/>
<evidence type="ECO:0000313" key="2">
    <source>
        <dbReference type="Proteomes" id="UP000039865"/>
    </source>
</evidence>
<keyword evidence="2" id="KW-1185">Reference proteome</keyword>
<reference evidence="1 2" key="1">
    <citation type="submission" date="2014-06" db="EMBL/GenBank/DDBJ databases">
        <authorList>
            <person name="Swart Estienne"/>
        </authorList>
    </citation>
    <scope>NUCLEOTIDE SEQUENCE [LARGE SCALE GENOMIC DNA]</scope>
    <source>
        <strain evidence="1 2">130c</strain>
    </source>
</reference>
<accession>A0A078B2V3</accession>
<sequence>MQEIREMLYQNVQDLNTVKNSLIDCYRLPKSKRQQQIRVVDQFLIDLNDEIVDINAEISKGHLNDGIVEDFRMRVNELISSIQENINTDEIDKFLEEQNSQDLSVQYRVITQTYQVKSPNSLRSFKIMTNVKRTANHGSVNKSILSLSKERLNRELDEKYQQFAYNSKIENTKISNPSIVLQIVDTKNKPSLTMRRSSSYIDNNSIRDKENISVQSNYHITDHRSILNNPLLQSKRNDKEIIPKSKVQFSTIYSNDGKSSIKSSFKLSDIRDSFQQDSIQPKKGFQIKYLESIQSQQTNQKDMYSDWVSKRLNSTNQSKLSSIRMSYSRK</sequence>
<protein>
    <submittedName>
        <fullName evidence="1">Uncharacterized protein</fullName>
    </submittedName>
</protein>
<dbReference type="Proteomes" id="UP000039865">
    <property type="component" value="Unassembled WGS sequence"/>
</dbReference>
<name>A0A078B2V3_STYLE</name>
<organism evidence="1 2">
    <name type="scientific">Stylonychia lemnae</name>
    <name type="common">Ciliate</name>
    <dbReference type="NCBI Taxonomy" id="5949"/>
    <lineage>
        <taxon>Eukaryota</taxon>
        <taxon>Sar</taxon>
        <taxon>Alveolata</taxon>
        <taxon>Ciliophora</taxon>
        <taxon>Intramacronucleata</taxon>
        <taxon>Spirotrichea</taxon>
        <taxon>Stichotrichia</taxon>
        <taxon>Sporadotrichida</taxon>
        <taxon>Oxytrichidae</taxon>
        <taxon>Stylonychinae</taxon>
        <taxon>Stylonychia</taxon>
    </lineage>
</organism>
<gene>
    <name evidence="1" type="primary">Contig6496.g6948</name>
    <name evidence="1" type="ORF">STYLEM_16951</name>
</gene>
<dbReference type="EMBL" id="CCKQ01015981">
    <property type="protein sequence ID" value="CDW87838.1"/>
    <property type="molecule type" value="Genomic_DNA"/>
</dbReference>